<dbReference type="GO" id="GO:0006281">
    <property type="term" value="P:DNA repair"/>
    <property type="evidence" value="ECO:0007669"/>
    <property type="project" value="InterPro"/>
</dbReference>
<dbReference type="GO" id="GO:0000723">
    <property type="term" value="P:telomere maintenance"/>
    <property type="evidence" value="ECO:0007669"/>
    <property type="project" value="InterPro"/>
</dbReference>
<dbReference type="InterPro" id="IPR010285">
    <property type="entry name" value="DNA_helicase_pif1-like_DEAD"/>
</dbReference>
<dbReference type="Pfam" id="PF21530">
    <property type="entry name" value="Pif1_2B_dom"/>
    <property type="match status" value="1"/>
</dbReference>
<accession>A0A6C0I0R6</accession>
<dbReference type="Gene3D" id="3.40.50.300">
    <property type="entry name" value="P-loop containing nucleotide triphosphate hydrolases"/>
    <property type="match status" value="2"/>
</dbReference>
<reference evidence="2" key="1">
    <citation type="journal article" date="2020" name="Nature">
        <title>Giant virus diversity and host interactions through global metagenomics.</title>
        <authorList>
            <person name="Schulz F."/>
            <person name="Roux S."/>
            <person name="Paez-Espino D."/>
            <person name="Jungbluth S."/>
            <person name="Walsh D.A."/>
            <person name="Denef V.J."/>
            <person name="McMahon K.D."/>
            <person name="Konstantinidis K.T."/>
            <person name="Eloe-Fadrosh E.A."/>
            <person name="Kyrpides N.C."/>
            <person name="Woyke T."/>
        </authorList>
    </citation>
    <scope>NUCLEOTIDE SEQUENCE</scope>
    <source>
        <strain evidence="2">GVMAG-M-3300023184-186</strain>
    </source>
</reference>
<evidence type="ECO:0000313" key="2">
    <source>
        <dbReference type="EMBL" id="QHT86591.1"/>
    </source>
</evidence>
<dbReference type="InterPro" id="IPR003593">
    <property type="entry name" value="AAA+_ATPase"/>
</dbReference>
<feature type="domain" description="AAA+ ATPase" evidence="1">
    <location>
        <begin position="19"/>
        <end position="210"/>
    </location>
</feature>
<dbReference type="CDD" id="cd18809">
    <property type="entry name" value="SF1_C_RecD"/>
    <property type="match status" value="1"/>
</dbReference>
<dbReference type="AlphaFoldDB" id="A0A6C0I0R6"/>
<proteinExistence type="predicted"/>
<dbReference type="PANTHER" id="PTHR47642:SF7">
    <property type="entry name" value="ATP-DEPENDENT DNA HELICASE PIF1"/>
    <property type="match status" value="1"/>
</dbReference>
<evidence type="ECO:0000259" key="1">
    <source>
        <dbReference type="SMART" id="SM00382"/>
    </source>
</evidence>
<dbReference type="InterPro" id="IPR049163">
    <property type="entry name" value="Pif1-like_2B_dom"/>
</dbReference>
<organism evidence="2">
    <name type="scientific">viral metagenome</name>
    <dbReference type="NCBI Taxonomy" id="1070528"/>
    <lineage>
        <taxon>unclassified sequences</taxon>
        <taxon>metagenomes</taxon>
        <taxon>organismal metagenomes</taxon>
    </lineage>
</organism>
<name>A0A6C0I0R6_9ZZZZ</name>
<dbReference type="InterPro" id="IPR027417">
    <property type="entry name" value="P-loop_NTPase"/>
</dbReference>
<dbReference type="SUPFAM" id="SSF52540">
    <property type="entry name" value="P-loop containing nucleoside triphosphate hydrolases"/>
    <property type="match status" value="2"/>
</dbReference>
<dbReference type="InterPro" id="IPR051055">
    <property type="entry name" value="PIF1_helicase"/>
</dbReference>
<dbReference type="SMART" id="SM00382">
    <property type="entry name" value="AAA"/>
    <property type="match status" value="1"/>
</dbReference>
<dbReference type="GO" id="GO:0003678">
    <property type="term" value="F:DNA helicase activity"/>
    <property type="evidence" value="ECO:0007669"/>
    <property type="project" value="InterPro"/>
</dbReference>
<sequence>MEEPILSPDQLAVMEIFKAGKNICINSAGGCGKSFLISIIKSYSEGMGKNIAVTATTGTAAVLLGNGAKTIYAYAGIGIGNGTIENILKNIKKNGAYSRWKALDILIIDEISMMGCEIFELLNGIGKQIRRNKKPFGGIQLVLCGDFCQLPPIGKELKYIFESSDWSTVIHQTVVLTTNHRQSDPQFIQLLDEVRFGHISEETREILNSRIGLDYKSLEIQPTHLYSTNIAVEKINDAELLKLNNEIKIFHIKNATVDKNGEENGIDYSSKKIINSIEHMDKTHQYALELKLAIDAQVMLIVNLDVPNGLANGSRGVVKSFAENGNPLVLFLNGMVVEIAPYTWYNDDQANNFGRIQIPLKLAYAITIHKIQGATLDCVLINLSNIFQDGQAYVALSRVRSLSGLYIIAIDYSKIRACRKVLAFYGMG</sequence>
<dbReference type="PANTHER" id="PTHR47642">
    <property type="entry name" value="ATP-DEPENDENT DNA HELICASE"/>
    <property type="match status" value="1"/>
</dbReference>
<protein>
    <recommendedName>
        <fullName evidence="1">AAA+ ATPase domain-containing protein</fullName>
    </recommendedName>
</protein>
<dbReference type="EMBL" id="MN740072">
    <property type="protein sequence ID" value="QHT86591.1"/>
    <property type="molecule type" value="Genomic_DNA"/>
</dbReference>
<dbReference type="Pfam" id="PF05970">
    <property type="entry name" value="PIF1"/>
    <property type="match status" value="1"/>
</dbReference>